<dbReference type="AlphaFoldDB" id="A0A2H3JFJ7"/>
<dbReference type="SUPFAM" id="SSF47113">
    <property type="entry name" value="Histone-fold"/>
    <property type="match status" value="1"/>
</dbReference>
<keyword evidence="2" id="KW-0539">Nucleus</keyword>
<protein>
    <submittedName>
        <fullName evidence="5">Histone-fold-containing protein</fullName>
    </submittedName>
</protein>
<dbReference type="InterPro" id="IPR009072">
    <property type="entry name" value="Histone-fold"/>
</dbReference>
<name>A0A2H3JFJ7_WOLCO</name>
<dbReference type="InterPro" id="IPR050568">
    <property type="entry name" value="Transcr_DNA_Rep_Reg"/>
</dbReference>
<dbReference type="GO" id="GO:0046982">
    <property type="term" value="F:protein heterodimerization activity"/>
    <property type="evidence" value="ECO:0007669"/>
    <property type="project" value="InterPro"/>
</dbReference>
<dbReference type="GO" id="GO:0017054">
    <property type="term" value="C:negative cofactor 2 complex"/>
    <property type="evidence" value="ECO:0007669"/>
    <property type="project" value="TreeGrafter"/>
</dbReference>
<feature type="region of interest" description="Disordered" evidence="3">
    <location>
        <begin position="89"/>
        <end position="199"/>
    </location>
</feature>
<keyword evidence="6" id="KW-1185">Reference proteome</keyword>
<evidence type="ECO:0000313" key="6">
    <source>
        <dbReference type="Proteomes" id="UP000218811"/>
    </source>
</evidence>
<gene>
    <name evidence="5" type="ORF">WOLCODRAFT_139567</name>
</gene>
<proteinExistence type="predicted"/>
<comment type="subcellular location">
    <subcellularLocation>
        <location evidence="1">Nucleus</location>
    </subcellularLocation>
</comment>
<dbReference type="OMA" id="TEVEPAH"/>
<dbReference type="PANTHER" id="PTHR10252">
    <property type="entry name" value="HISTONE-LIKE TRANSCRIPTION FACTOR CCAAT-RELATED"/>
    <property type="match status" value="1"/>
</dbReference>
<evidence type="ECO:0000259" key="4">
    <source>
        <dbReference type="Pfam" id="PF00808"/>
    </source>
</evidence>
<dbReference type="InterPro" id="IPR003958">
    <property type="entry name" value="CBFA_NFYB_domain"/>
</dbReference>
<dbReference type="Proteomes" id="UP000218811">
    <property type="component" value="Unassembled WGS sequence"/>
</dbReference>
<evidence type="ECO:0000313" key="5">
    <source>
        <dbReference type="EMBL" id="PCH34767.1"/>
    </source>
</evidence>
<accession>A0A2H3JFJ7</accession>
<reference evidence="5 6" key="1">
    <citation type="journal article" date="2012" name="Science">
        <title>The Paleozoic origin of enzymatic lignin decomposition reconstructed from 31 fungal genomes.</title>
        <authorList>
            <person name="Floudas D."/>
            <person name="Binder M."/>
            <person name="Riley R."/>
            <person name="Barry K."/>
            <person name="Blanchette R.A."/>
            <person name="Henrissat B."/>
            <person name="Martinez A.T."/>
            <person name="Otillar R."/>
            <person name="Spatafora J.W."/>
            <person name="Yadav J.S."/>
            <person name="Aerts A."/>
            <person name="Benoit I."/>
            <person name="Boyd A."/>
            <person name="Carlson A."/>
            <person name="Copeland A."/>
            <person name="Coutinho P.M."/>
            <person name="de Vries R.P."/>
            <person name="Ferreira P."/>
            <person name="Findley K."/>
            <person name="Foster B."/>
            <person name="Gaskell J."/>
            <person name="Glotzer D."/>
            <person name="Gorecki P."/>
            <person name="Heitman J."/>
            <person name="Hesse C."/>
            <person name="Hori C."/>
            <person name="Igarashi K."/>
            <person name="Jurgens J.A."/>
            <person name="Kallen N."/>
            <person name="Kersten P."/>
            <person name="Kohler A."/>
            <person name="Kuees U."/>
            <person name="Kumar T.K.A."/>
            <person name="Kuo A."/>
            <person name="LaButti K."/>
            <person name="Larrondo L.F."/>
            <person name="Lindquist E."/>
            <person name="Ling A."/>
            <person name="Lombard V."/>
            <person name="Lucas S."/>
            <person name="Lundell T."/>
            <person name="Martin R."/>
            <person name="McLaughlin D.J."/>
            <person name="Morgenstern I."/>
            <person name="Morin E."/>
            <person name="Murat C."/>
            <person name="Nagy L.G."/>
            <person name="Nolan M."/>
            <person name="Ohm R.A."/>
            <person name="Patyshakuliyeva A."/>
            <person name="Rokas A."/>
            <person name="Ruiz-Duenas F.J."/>
            <person name="Sabat G."/>
            <person name="Salamov A."/>
            <person name="Samejima M."/>
            <person name="Schmutz J."/>
            <person name="Slot J.C."/>
            <person name="St John F."/>
            <person name="Stenlid J."/>
            <person name="Sun H."/>
            <person name="Sun S."/>
            <person name="Syed K."/>
            <person name="Tsang A."/>
            <person name="Wiebenga A."/>
            <person name="Young D."/>
            <person name="Pisabarro A."/>
            <person name="Eastwood D.C."/>
            <person name="Martin F."/>
            <person name="Cullen D."/>
            <person name="Grigoriev I.V."/>
            <person name="Hibbett D.S."/>
        </authorList>
    </citation>
    <scope>NUCLEOTIDE SEQUENCE [LARGE SCALE GENOMIC DNA]</scope>
    <source>
        <strain evidence="5 6">MD-104</strain>
    </source>
</reference>
<evidence type="ECO:0000256" key="1">
    <source>
        <dbReference type="ARBA" id="ARBA00004123"/>
    </source>
</evidence>
<sequence length="199" mass="22001">MKNKNKTTKFPVARIKRIMQKDEEVGKVAQATPIVISKALELFLAMIIDEANKVTAERGSRRVEAYHLKHAVETVDMLDFLKELVEGVPDPSAGGTIDLEAEAAESGRKRRSGKGKKPAEGADGDASATPARKRRRKSEAKEGGDSQPQGRRRGRKKDKEEHEDAEMDYEEEEGANDDAHGGMSGVVRRDDDDDDDWEG</sequence>
<dbReference type="STRING" id="742152.A0A2H3JFJ7"/>
<dbReference type="OrthoDB" id="653904at2759"/>
<dbReference type="EMBL" id="KB467832">
    <property type="protein sequence ID" value="PCH34767.1"/>
    <property type="molecule type" value="Genomic_DNA"/>
</dbReference>
<feature type="domain" description="Transcription factor CBF/NF-Y/archaeal histone" evidence="4">
    <location>
        <begin position="9"/>
        <end position="72"/>
    </location>
</feature>
<dbReference type="GO" id="GO:0016251">
    <property type="term" value="F:RNA polymerase II general transcription initiation factor activity"/>
    <property type="evidence" value="ECO:0007669"/>
    <property type="project" value="TreeGrafter"/>
</dbReference>
<dbReference type="GO" id="GO:0001046">
    <property type="term" value="F:core promoter sequence-specific DNA binding"/>
    <property type="evidence" value="ECO:0007669"/>
    <property type="project" value="TreeGrafter"/>
</dbReference>
<evidence type="ECO:0000256" key="3">
    <source>
        <dbReference type="SAM" id="MobiDB-lite"/>
    </source>
</evidence>
<evidence type="ECO:0000256" key="2">
    <source>
        <dbReference type="ARBA" id="ARBA00023242"/>
    </source>
</evidence>
<dbReference type="CDD" id="cd22906">
    <property type="entry name" value="HFD_DRAP1"/>
    <property type="match status" value="1"/>
</dbReference>
<feature type="compositionally biased region" description="Acidic residues" evidence="3">
    <location>
        <begin position="163"/>
        <end position="176"/>
    </location>
</feature>
<dbReference type="Gene3D" id="1.10.20.10">
    <property type="entry name" value="Histone, subunit A"/>
    <property type="match status" value="1"/>
</dbReference>
<organism evidence="5 6">
    <name type="scientific">Wolfiporia cocos (strain MD-104)</name>
    <name type="common">Brown rot fungus</name>
    <dbReference type="NCBI Taxonomy" id="742152"/>
    <lineage>
        <taxon>Eukaryota</taxon>
        <taxon>Fungi</taxon>
        <taxon>Dikarya</taxon>
        <taxon>Basidiomycota</taxon>
        <taxon>Agaricomycotina</taxon>
        <taxon>Agaricomycetes</taxon>
        <taxon>Polyporales</taxon>
        <taxon>Phaeolaceae</taxon>
        <taxon>Wolfiporia</taxon>
    </lineage>
</organism>
<dbReference type="PANTHER" id="PTHR10252:SF5">
    <property type="entry name" value="DR1-ASSOCIATED COREPRESSOR"/>
    <property type="match status" value="1"/>
</dbReference>
<dbReference type="Pfam" id="PF00808">
    <property type="entry name" value="CBFD_NFYB_HMF"/>
    <property type="match status" value="1"/>
</dbReference>